<keyword evidence="4" id="KW-0677">Repeat</keyword>
<sequence length="514" mass="57191">MFVDVSLESVTFKSNWKKERSLASNGCQTEDLVTEEVACQSVKYRTVKTQTEDDSDKFTGFAEDRSGRLAEFLHQVEPTMCKQLEMNVKSHAFDDYEVTWDEGSSTMSAVHKLTNAAHEGQLQITGISWNSTGAVIAASYGRYDHEDWCTHKTSLCTWNLERRNLDENKPDTALEVSSCLMCTAFHPTNPALIAGGTYTGVVIVWDLSREDDMVLTSSGIGDDSHREPVSKVTWVPDTSSMKKNKYLLVSVSSDGKMLVWKMDKKTKQIELHDGFVLMNMNLPTQLRKSRSTRGDKEVGVTCISYNTENKDSFIIGSEPGAVFKCSMSATGQQPTDGSETYRVRDGNVISSIQLKSPVTFTYAHHYGPVYSTEFSPFHRNAFLTSSMDQTLRLYSMLQKQPILTMEPGEGVIYSTKWSPSRPSLFAATTATGLLLLYDLTQSQPVPMYKLEAGTQTGNTRAPVLTCQFNPHQHNLIATGDATGSIQVFRISDNLKTPVSRDLEVLGELVDITTE</sequence>
<keyword evidence="2" id="KW-0963">Cytoplasm</keyword>
<dbReference type="SUPFAM" id="SSF50978">
    <property type="entry name" value="WD40 repeat-like"/>
    <property type="match status" value="1"/>
</dbReference>
<evidence type="ECO:0000256" key="2">
    <source>
        <dbReference type="ARBA" id="ARBA00022490"/>
    </source>
</evidence>
<dbReference type="GO" id="GO:0005868">
    <property type="term" value="C:cytoplasmic dynein complex"/>
    <property type="evidence" value="ECO:0007669"/>
    <property type="project" value="TreeGrafter"/>
</dbReference>
<dbReference type="RefSeq" id="XP_022288366.1">
    <property type="nucleotide sequence ID" value="XM_022432658.1"/>
</dbReference>
<dbReference type="AlphaFoldDB" id="A0A8B8AA76"/>
<evidence type="ECO:0000313" key="6">
    <source>
        <dbReference type="RefSeq" id="XP_022288366.1"/>
    </source>
</evidence>
<keyword evidence="3" id="KW-0853">WD repeat</keyword>
<dbReference type="InterPro" id="IPR050687">
    <property type="entry name" value="Dynein_IC"/>
</dbReference>
<dbReference type="Pfam" id="PF00400">
    <property type="entry name" value="WD40"/>
    <property type="match status" value="1"/>
</dbReference>
<accession>A0A8B8AA76</accession>
<comment type="subcellular location">
    <subcellularLocation>
        <location evidence="1">Cytoplasm</location>
    </subcellularLocation>
</comment>
<dbReference type="Gene3D" id="2.130.10.10">
    <property type="entry name" value="YVTN repeat-like/Quinoprotein amine dehydrogenase"/>
    <property type="match status" value="2"/>
</dbReference>
<name>A0A8B8AA76_CRAVI</name>
<dbReference type="OrthoDB" id="445052at2759"/>
<organism evidence="5 6">
    <name type="scientific">Crassostrea virginica</name>
    <name type="common">Eastern oyster</name>
    <dbReference type="NCBI Taxonomy" id="6565"/>
    <lineage>
        <taxon>Eukaryota</taxon>
        <taxon>Metazoa</taxon>
        <taxon>Spiralia</taxon>
        <taxon>Lophotrochozoa</taxon>
        <taxon>Mollusca</taxon>
        <taxon>Bivalvia</taxon>
        <taxon>Autobranchia</taxon>
        <taxon>Pteriomorphia</taxon>
        <taxon>Ostreida</taxon>
        <taxon>Ostreoidea</taxon>
        <taxon>Ostreidae</taxon>
        <taxon>Crassostrea</taxon>
    </lineage>
</organism>
<dbReference type="GO" id="GO:0045504">
    <property type="term" value="F:dynein heavy chain binding"/>
    <property type="evidence" value="ECO:0007669"/>
    <property type="project" value="TreeGrafter"/>
</dbReference>
<dbReference type="KEGG" id="cvn:111100602"/>
<dbReference type="Proteomes" id="UP000694844">
    <property type="component" value="Chromosome 6"/>
</dbReference>
<dbReference type="InterPro" id="IPR001680">
    <property type="entry name" value="WD40_rpt"/>
</dbReference>
<evidence type="ECO:0000313" key="5">
    <source>
        <dbReference type="Proteomes" id="UP000694844"/>
    </source>
</evidence>
<gene>
    <name evidence="6" type="primary">LOC111100602</name>
</gene>
<reference evidence="6" key="1">
    <citation type="submission" date="2025-08" db="UniProtKB">
        <authorList>
            <consortium name="RefSeq"/>
        </authorList>
    </citation>
    <scope>IDENTIFICATION</scope>
    <source>
        <tissue evidence="6">Whole sample</tissue>
    </source>
</reference>
<dbReference type="GO" id="GO:0097014">
    <property type="term" value="C:ciliary plasm"/>
    <property type="evidence" value="ECO:0007669"/>
    <property type="project" value="TreeGrafter"/>
</dbReference>
<dbReference type="SMART" id="SM00320">
    <property type="entry name" value="WD40"/>
    <property type="match status" value="5"/>
</dbReference>
<dbReference type="InterPro" id="IPR036322">
    <property type="entry name" value="WD40_repeat_dom_sf"/>
</dbReference>
<dbReference type="PANTHER" id="PTHR12442:SF26">
    <property type="entry name" value="CYTOPLASMIC DYNEIN 2 INTERMEDIATE CHAIN 2"/>
    <property type="match status" value="1"/>
</dbReference>
<keyword evidence="5" id="KW-1185">Reference proteome</keyword>
<dbReference type="GO" id="GO:0045503">
    <property type="term" value="F:dynein light chain binding"/>
    <property type="evidence" value="ECO:0007669"/>
    <property type="project" value="TreeGrafter"/>
</dbReference>
<dbReference type="PANTHER" id="PTHR12442">
    <property type="entry name" value="DYNEIN INTERMEDIATE CHAIN"/>
    <property type="match status" value="1"/>
</dbReference>
<dbReference type="GO" id="GO:0042073">
    <property type="term" value="P:intraciliary transport"/>
    <property type="evidence" value="ECO:0007669"/>
    <property type="project" value="TreeGrafter"/>
</dbReference>
<proteinExistence type="predicted"/>
<dbReference type="InterPro" id="IPR015943">
    <property type="entry name" value="WD40/YVTN_repeat-like_dom_sf"/>
</dbReference>
<protein>
    <submittedName>
        <fullName evidence="6">WD repeat-containing protein 34-like isoform X1</fullName>
    </submittedName>
</protein>
<evidence type="ECO:0000256" key="4">
    <source>
        <dbReference type="ARBA" id="ARBA00022737"/>
    </source>
</evidence>
<evidence type="ECO:0000256" key="3">
    <source>
        <dbReference type="ARBA" id="ARBA00022574"/>
    </source>
</evidence>
<evidence type="ECO:0000256" key="1">
    <source>
        <dbReference type="ARBA" id="ARBA00004496"/>
    </source>
</evidence>
<dbReference type="GeneID" id="111100602"/>